<dbReference type="Pfam" id="PF12833">
    <property type="entry name" value="HTH_18"/>
    <property type="match status" value="1"/>
</dbReference>
<proteinExistence type="predicted"/>
<evidence type="ECO:0000313" key="7">
    <source>
        <dbReference type="Proteomes" id="UP000000417"/>
    </source>
</evidence>
<dbReference type="GO" id="GO:0003700">
    <property type="term" value="F:DNA-binding transcription factor activity"/>
    <property type="evidence" value="ECO:0007669"/>
    <property type="project" value="InterPro"/>
</dbReference>
<dbReference type="SMART" id="SM00342">
    <property type="entry name" value="HTH_ARAC"/>
    <property type="match status" value="1"/>
</dbReference>
<feature type="domain" description="HTH araC/xylS-type" evidence="5">
    <location>
        <begin position="170"/>
        <end position="268"/>
    </location>
</feature>
<dbReference type="PROSITE" id="PS00041">
    <property type="entry name" value="HTH_ARAC_FAMILY_1"/>
    <property type="match status" value="1"/>
</dbReference>
<dbReference type="Gene3D" id="1.10.10.60">
    <property type="entry name" value="Homeodomain-like"/>
    <property type="match status" value="2"/>
</dbReference>
<dbReference type="PRINTS" id="PR00032">
    <property type="entry name" value="HTHARAC"/>
</dbReference>
<accession>Q67P08</accession>
<dbReference type="Proteomes" id="UP000000417">
    <property type="component" value="Chromosome"/>
</dbReference>
<dbReference type="PROSITE" id="PS01124">
    <property type="entry name" value="HTH_ARAC_FAMILY_2"/>
    <property type="match status" value="1"/>
</dbReference>
<evidence type="ECO:0000256" key="4">
    <source>
        <dbReference type="SAM" id="MobiDB-lite"/>
    </source>
</evidence>
<organism evidence="6 7">
    <name type="scientific">Symbiobacterium thermophilum (strain DSM 24528 / JCM 14929 / IAM 14863 / T)</name>
    <dbReference type="NCBI Taxonomy" id="292459"/>
    <lineage>
        <taxon>Bacteria</taxon>
        <taxon>Bacillati</taxon>
        <taxon>Bacillota</taxon>
        <taxon>Clostridia</taxon>
        <taxon>Eubacteriales</taxon>
        <taxon>Symbiobacteriaceae</taxon>
        <taxon>Symbiobacterium</taxon>
    </lineage>
</organism>
<dbReference type="HOGENOM" id="CLU_561311_0_0_9"/>
<keyword evidence="7" id="KW-1185">Reference proteome</keyword>
<dbReference type="InterPro" id="IPR020449">
    <property type="entry name" value="Tscrpt_reg_AraC-type_HTH"/>
</dbReference>
<protein>
    <submittedName>
        <fullName evidence="6">Putative transcriptional regulator</fullName>
    </submittedName>
</protein>
<keyword evidence="1" id="KW-0805">Transcription regulation</keyword>
<keyword evidence="3" id="KW-0804">Transcription</keyword>
<evidence type="ECO:0000313" key="6">
    <source>
        <dbReference type="EMBL" id="BAD40585.1"/>
    </source>
</evidence>
<dbReference type="InterPro" id="IPR018060">
    <property type="entry name" value="HTH_AraC"/>
</dbReference>
<sequence>MWMSDGLGLPALHYLGEQRLALGARRTVEVPSVRYGRFVWSDSCSLLAVGEGVRGRWSCRVAQGEVLLLCPDEQVWVTSLSDHAGELRMLYFETRGEGHGHSIASWVPPVPVRLPGVEPALQARADAANGGSAPLIDFFRIQAHLYELMAAYLSGARRRPGQYSLLSYAEQVRSQMAAHSEREYSIELIARNSGVSPHRFYEAFRLLTGLTPHKYLSALRLRKALRLLAGDFRSVAEVAHAVGYEDEFYFSRVFKRELGLAPSAFVRQIRARPDVNVPCGDLAIFGLAAPPHDSAEPVPESAASPPACPREEEEAPPGAAWSRRVRKLGQLLGLESVAAHWTAIMERRLCHLKGLVRSRFGDTPFLVVGVDTDGYRVFGTRHPGLGDLLYISGGFTPCRTVHGLREVRVASLDEVAAFGCRTALFLVQGRARPSLPAEWADAVGPEGTRCLAVGWCGVEDAARYEWLVERLTLHLLEPEFAADTSG</sequence>
<evidence type="ECO:0000256" key="1">
    <source>
        <dbReference type="ARBA" id="ARBA00023015"/>
    </source>
</evidence>
<dbReference type="InterPro" id="IPR018062">
    <property type="entry name" value="HTH_AraC-typ_CS"/>
</dbReference>
<dbReference type="AlphaFoldDB" id="Q67P08"/>
<keyword evidence="2" id="KW-0238">DNA-binding</keyword>
<feature type="region of interest" description="Disordered" evidence="4">
    <location>
        <begin position="293"/>
        <end position="319"/>
    </location>
</feature>
<dbReference type="InterPro" id="IPR050204">
    <property type="entry name" value="AraC_XylS_family_regulators"/>
</dbReference>
<feature type="compositionally biased region" description="Low complexity" evidence="4">
    <location>
        <begin position="296"/>
        <end position="305"/>
    </location>
</feature>
<evidence type="ECO:0000259" key="5">
    <source>
        <dbReference type="PROSITE" id="PS01124"/>
    </source>
</evidence>
<name>Q67P08_SYMTH</name>
<dbReference type="GO" id="GO:0043565">
    <property type="term" value="F:sequence-specific DNA binding"/>
    <property type="evidence" value="ECO:0007669"/>
    <property type="project" value="InterPro"/>
</dbReference>
<dbReference type="eggNOG" id="COG2207">
    <property type="taxonomic scope" value="Bacteria"/>
</dbReference>
<dbReference type="SUPFAM" id="SSF46689">
    <property type="entry name" value="Homeodomain-like"/>
    <property type="match status" value="2"/>
</dbReference>
<evidence type="ECO:0000256" key="3">
    <source>
        <dbReference type="ARBA" id="ARBA00023163"/>
    </source>
</evidence>
<dbReference type="EMBL" id="AP006840">
    <property type="protein sequence ID" value="BAD40585.1"/>
    <property type="molecule type" value="Genomic_DNA"/>
</dbReference>
<gene>
    <name evidence="6" type="ordered locus">STH1600</name>
</gene>
<reference evidence="6 7" key="1">
    <citation type="journal article" date="2004" name="Nucleic Acids Res.">
        <title>Genome sequence of Symbiobacterium thermophilum, an uncultivable bacterium that depends on microbial commensalism.</title>
        <authorList>
            <person name="Ueda K."/>
            <person name="Yamashita A."/>
            <person name="Ishikawa J."/>
            <person name="Shimada M."/>
            <person name="Watsuji T."/>
            <person name="Morimura K."/>
            <person name="Ikeda H."/>
            <person name="Hattori M."/>
            <person name="Beppu T."/>
        </authorList>
    </citation>
    <scope>NUCLEOTIDE SEQUENCE [LARGE SCALE GENOMIC DNA]</scope>
    <source>
        <strain evidence="7">T / IAM 14863</strain>
    </source>
</reference>
<evidence type="ECO:0000256" key="2">
    <source>
        <dbReference type="ARBA" id="ARBA00023125"/>
    </source>
</evidence>
<dbReference type="PANTHER" id="PTHR46796:SF2">
    <property type="entry name" value="TRANSCRIPTIONAL REGULATORY PROTEIN"/>
    <property type="match status" value="1"/>
</dbReference>
<dbReference type="STRING" id="292459.STH1600"/>
<dbReference type="SUPFAM" id="SSF53807">
    <property type="entry name" value="Helical backbone' metal receptor"/>
    <property type="match status" value="1"/>
</dbReference>
<dbReference type="KEGG" id="sth:STH1600"/>
<dbReference type="eggNOG" id="COG0614">
    <property type="taxonomic scope" value="Bacteria"/>
</dbReference>
<dbReference type="InterPro" id="IPR009057">
    <property type="entry name" value="Homeodomain-like_sf"/>
</dbReference>
<dbReference type="Gene3D" id="3.40.50.1980">
    <property type="entry name" value="Nitrogenase molybdenum iron protein domain"/>
    <property type="match status" value="1"/>
</dbReference>
<dbReference type="PANTHER" id="PTHR46796">
    <property type="entry name" value="HTH-TYPE TRANSCRIPTIONAL ACTIVATOR RHAS-RELATED"/>
    <property type="match status" value="1"/>
</dbReference>